<dbReference type="InterPro" id="IPR036428">
    <property type="entry name" value="PCD_sf"/>
</dbReference>
<dbReference type="Proteomes" id="UP000822688">
    <property type="component" value="Chromosome 2"/>
</dbReference>
<evidence type="ECO:0000256" key="4">
    <source>
        <dbReference type="ARBA" id="ARBA00023239"/>
    </source>
</evidence>
<evidence type="ECO:0000313" key="6">
    <source>
        <dbReference type="EMBL" id="KAG0586046.1"/>
    </source>
</evidence>
<comment type="similarity">
    <text evidence="2">Belongs to the pterin-4-alpha-carbinolamine dehydratase family.</text>
</comment>
<accession>A0A8T0ITD6</accession>
<gene>
    <name evidence="6" type="ORF">KC19_2G059500</name>
</gene>
<dbReference type="Gene3D" id="3.30.1360.20">
    <property type="entry name" value="Transcriptional coactivator/pterin dehydratase"/>
    <property type="match status" value="1"/>
</dbReference>
<comment type="catalytic activity">
    <reaction evidence="1">
        <text>(4aS,6R)-4a-hydroxy-L-erythro-5,6,7,8-tetrahydrobiopterin = (6R)-L-erythro-6,7-dihydrobiopterin + H2O</text>
        <dbReference type="Rhea" id="RHEA:11920"/>
        <dbReference type="ChEBI" id="CHEBI:15377"/>
        <dbReference type="ChEBI" id="CHEBI:15642"/>
        <dbReference type="ChEBI" id="CHEBI:43120"/>
        <dbReference type="EC" id="4.2.1.96"/>
    </reaction>
</comment>
<reference evidence="6" key="1">
    <citation type="submission" date="2020-06" db="EMBL/GenBank/DDBJ databases">
        <title>WGS assembly of Ceratodon purpureus strain R40.</title>
        <authorList>
            <person name="Carey S.B."/>
            <person name="Jenkins J."/>
            <person name="Shu S."/>
            <person name="Lovell J.T."/>
            <person name="Sreedasyam A."/>
            <person name="Maumus F."/>
            <person name="Tiley G.P."/>
            <person name="Fernandez-Pozo N."/>
            <person name="Barry K."/>
            <person name="Chen C."/>
            <person name="Wang M."/>
            <person name="Lipzen A."/>
            <person name="Daum C."/>
            <person name="Saski C.A."/>
            <person name="Payton A.C."/>
            <person name="Mcbreen J.C."/>
            <person name="Conrad R.E."/>
            <person name="Kollar L.M."/>
            <person name="Olsson S."/>
            <person name="Huttunen S."/>
            <person name="Landis J.B."/>
            <person name="Wickett N.J."/>
            <person name="Johnson M.G."/>
            <person name="Rensing S.A."/>
            <person name="Grimwood J."/>
            <person name="Schmutz J."/>
            <person name="Mcdaniel S.F."/>
        </authorList>
    </citation>
    <scope>NUCLEOTIDE SEQUENCE</scope>
    <source>
        <strain evidence="6">R40</strain>
    </source>
</reference>
<dbReference type="EMBL" id="CM026422">
    <property type="protein sequence ID" value="KAG0586046.1"/>
    <property type="molecule type" value="Genomic_DNA"/>
</dbReference>
<organism evidence="6 7">
    <name type="scientific">Ceratodon purpureus</name>
    <name type="common">Fire moss</name>
    <name type="synonym">Dicranum purpureum</name>
    <dbReference type="NCBI Taxonomy" id="3225"/>
    <lineage>
        <taxon>Eukaryota</taxon>
        <taxon>Viridiplantae</taxon>
        <taxon>Streptophyta</taxon>
        <taxon>Embryophyta</taxon>
        <taxon>Bryophyta</taxon>
        <taxon>Bryophytina</taxon>
        <taxon>Bryopsida</taxon>
        <taxon>Dicranidae</taxon>
        <taxon>Pseudoditrichales</taxon>
        <taxon>Ditrichaceae</taxon>
        <taxon>Ceratodon</taxon>
    </lineage>
</organism>
<protein>
    <recommendedName>
        <fullName evidence="3">4a-hydroxytetrahydrobiopterin dehydratase</fullName>
        <ecNumber evidence="3">4.2.1.96</ecNumber>
    </recommendedName>
    <alternativeName>
        <fullName evidence="5">4-alpha-hydroxy-tetrahydropterin dehydratase</fullName>
    </alternativeName>
</protein>
<dbReference type="EC" id="4.2.1.96" evidence="3"/>
<proteinExistence type="inferred from homology"/>
<dbReference type="AlphaFoldDB" id="A0A8T0ITD6"/>
<comment type="caution">
    <text evidence="6">The sequence shown here is derived from an EMBL/GenBank/DDBJ whole genome shotgun (WGS) entry which is preliminary data.</text>
</comment>
<evidence type="ECO:0000256" key="3">
    <source>
        <dbReference type="ARBA" id="ARBA00013252"/>
    </source>
</evidence>
<dbReference type="GO" id="GO:0006729">
    <property type="term" value="P:tetrahydrobiopterin biosynthetic process"/>
    <property type="evidence" value="ECO:0007669"/>
    <property type="project" value="InterPro"/>
</dbReference>
<evidence type="ECO:0000313" key="7">
    <source>
        <dbReference type="Proteomes" id="UP000822688"/>
    </source>
</evidence>
<evidence type="ECO:0000256" key="2">
    <source>
        <dbReference type="ARBA" id="ARBA00006472"/>
    </source>
</evidence>
<dbReference type="InterPro" id="IPR001533">
    <property type="entry name" value="Pterin_deHydtase"/>
</dbReference>
<evidence type="ECO:0000256" key="1">
    <source>
        <dbReference type="ARBA" id="ARBA00001554"/>
    </source>
</evidence>
<keyword evidence="4" id="KW-0456">Lyase</keyword>
<dbReference type="SUPFAM" id="SSF55248">
    <property type="entry name" value="PCD-like"/>
    <property type="match status" value="1"/>
</dbReference>
<keyword evidence="7" id="KW-1185">Reference proteome</keyword>
<dbReference type="PANTHER" id="PTHR12599">
    <property type="entry name" value="PTERIN-4-ALPHA-CARBINOLAMINE DEHYDRATASE"/>
    <property type="match status" value="1"/>
</dbReference>
<sequence length="252" mass="28435">MKGDFTATGTQLSEGECQQRMKEFPLWELAPDSRSMSRTFVAQDFAEGLRFFNQIAELADVEGGHHPDLHLTDSQTVSLVLSTSAVKGLTIQDFNLAREIDKHTVLYSTKWLKANPRIIEILVESQDKDIVSDADTKRPDKKVMSGIGDLLQVEQDAQGGGVPSTQSEQGDVPLVQAEVEEDDDTLDYEWFKGPKLLSDHDLEERLRFLSNWKLSPDRRSICRTFQARDFSEGTYWSSNSSFALSTLPLRFN</sequence>
<dbReference type="PANTHER" id="PTHR12599:SF0">
    <property type="entry name" value="PTERIN-4-ALPHA-CARBINOLAMINE DEHYDRATASE"/>
    <property type="match status" value="1"/>
</dbReference>
<dbReference type="GO" id="GO:0008124">
    <property type="term" value="F:4-alpha-hydroxytetrahydrobiopterin dehydratase activity"/>
    <property type="evidence" value="ECO:0007669"/>
    <property type="project" value="UniProtKB-EC"/>
</dbReference>
<name>A0A8T0ITD6_CERPU</name>
<evidence type="ECO:0000256" key="5">
    <source>
        <dbReference type="ARBA" id="ARBA00030497"/>
    </source>
</evidence>
<dbReference type="Pfam" id="PF01329">
    <property type="entry name" value="Pterin_4a"/>
    <property type="match status" value="1"/>
</dbReference>